<dbReference type="PROSITE" id="PS50005">
    <property type="entry name" value="TPR"/>
    <property type="match status" value="3"/>
</dbReference>
<accession>A0A8J6P581</accession>
<evidence type="ECO:0000256" key="4">
    <source>
        <dbReference type="SAM" id="Phobius"/>
    </source>
</evidence>
<keyword evidence="1" id="KW-0677">Repeat</keyword>
<dbReference type="GO" id="GO:0046813">
    <property type="term" value="P:receptor-mediated virion attachment to host cell"/>
    <property type="evidence" value="ECO:0007669"/>
    <property type="project" value="TreeGrafter"/>
</dbReference>
<evidence type="ECO:0000256" key="2">
    <source>
        <dbReference type="ARBA" id="ARBA00022803"/>
    </source>
</evidence>
<dbReference type="Pfam" id="PF00515">
    <property type="entry name" value="TPR_1"/>
    <property type="match status" value="1"/>
</dbReference>
<keyword evidence="2 3" id="KW-0802">TPR repeat</keyword>
<dbReference type="PROSITE" id="PS50293">
    <property type="entry name" value="TPR_REGION"/>
    <property type="match status" value="1"/>
</dbReference>
<feature type="transmembrane region" description="Helical" evidence="4">
    <location>
        <begin position="218"/>
        <end position="239"/>
    </location>
</feature>
<evidence type="ECO:0000256" key="3">
    <source>
        <dbReference type="PROSITE-ProRule" id="PRU00339"/>
    </source>
</evidence>
<keyword evidence="4" id="KW-0472">Membrane</keyword>
<keyword evidence="4" id="KW-0812">Transmembrane</keyword>
<dbReference type="InterPro" id="IPR050498">
    <property type="entry name" value="Ycf3"/>
</dbReference>
<dbReference type="AlphaFoldDB" id="A0A8J6P581"/>
<evidence type="ECO:0000313" key="5">
    <source>
        <dbReference type="EMBL" id="MBC8432612.1"/>
    </source>
</evidence>
<dbReference type="SUPFAM" id="SSF48452">
    <property type="entry name" value="TPR-like"/>
    <property type="match status" value="1"/>
</dbReference>
<dbReference type="PANTHER" id="PTHR44858:SF1">
    <property type="entry name" value="UDP-N-ACETYLGLUCOSAMINE--PEPTIDE N-ACETYLGLUCOSAMINYLTRANSFERASE SPINDLY-RELATED"/>
    <property type="match status" value="1"/>
</dbReference>
<dbReference type="PANTHER" id="PTHR44858">
    <property type="entry name" value="TETRATRICOPEPTIDE REPEAT PROTEIN 6"/>
    <property type="match status" value="1"/>
</dbReference>
<dbReference type="Gene3D" id="1.25.40.10">
    <property type="entry name" value="Tetratricopeptide repeat domain"/>
    <property type="match status" value="2"/>
</dbReference>
<dbReference type="Pfam" id="PF07719">
    <property type="entry name" value="TPR_2"/>
    <property type="match status" value="1"/>
</dbReference>
<dbReference type="InterPro" id="IPR019734">
    <property type="entry name" value="TPR_rpt"/>
</dbReference>
<sequence length="248" mass="27767">MKKLLVGLISWFLFVSSAAWGQDAMYFYNLGLHSSLAFQKIQYFTKALELDPKLSEAYEKRGLLYYDQGKYSQMTQDYRRVVDLKPLEPGTYVMLGSAYMKQKDYDAAIGNLTRAIDLDPQLGAAYSYISEAYRLKGMTAEAIENSTKAIAVGGASRTIGRAYATRAKSYRSLGNVKKADADFKRALRLAPEYVDYTYFTVTEFLADSAAESSSLKRVGLMGVFMIIGLVFVGIFRLVLPAPKKDTDR</sequence>
<dbReference type="EMBL" id="JACNIG010000237">
    <property type="protein sequence ID" value="MBC8432612.1"/>
    <property type="molecule type" value="Genomic_DNA"/>
</dbReference>
<feature type="repeat" description="TPR" evidence="3">
    <location>
        <begin position="55"/>
        <end position="88"/>
    </location>
</feature>
<dbReference type="SMART" id="SM00028">
    <property type="entry name" value="TPR"/>
    <property type="match status" value="5"/>
</dbReference>
<dbReference type="Pfam" id="PF13431">
    <property type="entry name" value="TPR_17"/>
    <property type="match status" value="1"/>
</dbReference>
<gene>
    <name evidence="5" type="ORF">H8D96_11935</name>
</gene>
<organism evidence="5 6">
    <name type="scientific">Candidatus Desulfatibia vada</name>
    <dbReference type="NCBI Taxonomy" id="2841696"/>
    <lineage>
        <taxon>Bacteria</taxon>
        <taxon>Pseudomonadati</taxon>
        <taxon>Thermodesulfobacteriota</taxon>
        <taxon>Desulfobacteria</taxon>
        <taxon>Desulfobacterales</taxon>
        <taxon>Desulfobacterales incertae sedis</taxon>
        <taxon>Candidatus Desulfatibia</taxon>
    </lineage>
</organism>
<dbReference type="GO" id="GO:0009279">
    <property type="term" value="C:cell outer membrane"/>
    <property type="evidence" value="ECO:0007669"/>
    <property type="project" value="TreeGrafter"/>
</dbReference>
<evidence type="ECO:0000313" key="6">
    <source>
        <dbReference type="Proteomes" id="UP000605201"/>
    </source>
</evidence>
<proteinExistence type="predicted"/>
<feature type="repeat" description="TPR" evidence="3">
    <location>
        <begin position="160"/>
        <end position="193"/>
    </location>
</feature>
<protein>
    <submittedName>
        <fullName evidence="5">Tetratricopeptide repeat protein</fullName>
    </submittedName>
</protein>
<dbReference type="Proteomes" id="UP000605201">
    <property type="component" value="Unassembled WGS sequence"/>
</dbReference>
<reference evidence="5 6" key="1">
    <citation type="submission" date="2020-08" db="EMBL/GenBank/DDBJ databases">
        <title>Bridging the membrane lipid divide: bacteria of the FCB group superphylum have the potential to synthesize archaeal ether lipids.</title>
        <authorList>
            <person name="Villanueva L."/>
            <person name="Von Meijenfeldt F.A.B."/>
            <person name="Westbye A.B."/>
            <person name="Yadav S."/>
            <person name="Hopmans E.C."/>
            <person name="Dutilh B.E."/>
            <person name="Sinninghe Damste J.S."/>
        </authorList>
    </citation>
    <scope>NUCLEOTIDE SEQUENCE [LARGE SCALE GENOMIC DNA]</scope>
    <source>
        <strain evidence="5">NIOZ-UU17</strain>
    </source>
</reference>
<evidence type="ECO:0000256" key="1">
    <source>
        <dbReference type="ARBA" id="ARBA00022737"/>
    </source>
</evidence>
<dbReference type="InterPro" id="IPR011990">
    <property type="entry name" value="TPR-like_helical_dom_sf"/>
</dbReference>
<name>A0A8J6P581_9BACT</name>
<comment type="caution">
    <text evidence="5">The sequence shown here is derived from an EMBL/GenBank/DDBJ whole genome shotgun (WGS) entry which is preliminary data.</text>
</comment>
<dbReference type="InterPro" id="IPR013105">
    <property type="entry name" value="TPR_2"/>
</dbReference>
<keyword evidence="4" id="KW-1133">Transmembrane helix</keyword>
<feature type="repeat" description="TPR" evidence="3">
    <location>
        <begin position="89"/>
        <end position="122"/>
    </location>
</feature>